<reference evidence="1" key="2">
    <citation type="journal article" date="2015" name="Fish Shellfish Immunol.">
        <title>Early steps in the European eel (Anguilla anguilla)-Vibrio vulnificus interaction in the gills: Role of the RtxA13 toxin.</title>
        <authorList>
            <person name="Callol A."/>
            <person name="Pajuelo D."/>
            <person name="Ebbesson L."/>
            <person name="Teles M."/>
            <person name="MacKenzie S."/>
            <person name="Amaro C."/>
        </authorList>
    </citation>
    <scope>NUCLEOTIDE SEQUENCE</scope>
</reference>
<accession>A0A0E9VAK7</accession>
<proteinExistence type="predicted"/>
<evidence type="ECO:0000313" key="1">
    <source>
        <dbReference type="EMBL" id="JAH75082.1"/>
    </source>
</evidence>
<dbReference type="EMBL" id="GBXM01033495">
    <property type="protein sequence ID" value="JAH75082.1"/>
    <property type="molecule type" value="Transcribed_RNA"/>
</dbReference>
<sequence>MCKNTIKARPV</sequence>
<name>A0A0E9VAK7_ANGAN</name>
<organism evidence="1">
    <name type="scientific">Anguilla anguilla</name>
    <name type="common">European freshwater eel</name>
    <name type="synonym">Muraena anguilla</name>
    <dbReference type="NCBI Taxonomy" id="7936"/>
    <lineage>
        <taxon>Eukaryota</taxon>
        <taxon>Metazoa</taxon>
        <taxon>Chordata</taxon>
        <taxon>Craniata</taxon>
        <taxon>Vertebrata</taxon>
        <taxon>Euteleostomi</taxon>
        <taxon>Actinopterygii</taxon>
        <taxon>Neopterygii</taxon>
        <taxon>Teleostei</taxon>
        <taxon>Anguilliformes</taxon>
        <taxon>Anguillidae</taxon>
        <taxon>Anguilla</taxon>
    </lineage>
</organism>
<reference evidence="1" key="1">
    <citation type="submission" date="2014-11" db="EMBL/GenBank/DDBJ databases">
        <authorList>
            <person name="Amaro Gonzalez C."/>
        </authorList>
    </citation>
    <scope>NUCLEOTIDE SEQUENCE</scope>
</reference>
<protein>
    <submittedName>
        <fullName evidence="1">Uncharacterized protein</fullName>
    </submittedName>
</protein>